<dbReference type="Pfam" id="PF12847">
    <property type="entry name" value="Methyltransf_18"/>
    <property type="match status" value="1"/>
</dbReference>
<dbReference type="RefSeq" id="WP_013625551.1">
    <property type="nucleotide sequence ID" value="NC_015172.1"/>
</dbReference>
<dbReference type="Proteomes" id="UP000007488">
    <property type="component" value="Chromosome"/>
</dbReference>
<dbReference type="eggNOG" id="COG2384">
    <property type="taxonomic scope" value="Bacteria"/>
</dbReference>
<dbReference type="KEGG" id="sgy:Sgly_2399"/>
<reference evidence="1 2" key="1">
    <citation type="journal article" date="2011" name="Stand. Genomic Sci.">
        <title>Complete genome sequence of Syntrophobotulus glycolicus type strain (FlGlyR).</title>
        <authorList>
            <person name="Han C."/>
            <person name="Mwirichia R."/>
            <person name="Chertkov O."/>
            <person name="Held B."/>
            <person name="Lapidus A."/>
            <person name="Nolan M."/>
            <person name="Lucas S."/>
            <person name="Hammon N."/>
            <person name="Deshpande S."/>
            <person name="Cheng J.F."/>
            <person name="Tapia R."/>
            <person name="Goodwin L."/>
            <person name="Pitluck S."/>
            <person name="Huntemann M."/>
            <person name="Liolios K."/>
            <person name="Ivanova N."/>
            <person name="Pagani I."/>
            <person name="Mavromatis K."/>
            <person name="Ovchinikova G."/>
            <person name="Pati A."/>
            <person name="Chen A."/>
            <person name="Palaniappan K."/>
            <person name="Land M."/>
            <person name="Hauser L."/>
            <person name="Brambilla E.M."/>
            <person name="Rohde M."/>
            <person name="Spring S."/>
            <person name="Sikorski J."/>
            <person name="Goker M."/>
            <person name="Woyke T."/>
            <person name="Bristow J."/>
            <person name="Eisen J.A."/>
            <person name="Markowitz V."/>
            <person name="Hugenholtz P."/>
            <person name="Kyrpides N.C."/>
            <person name="Klenk H.P."/>
            <person name="Detter J.C."/>
        </authorList>
    </citation>
    <scope>NUCLEOTIDE SEQUENCE [LARGE SCALE GENOMIC DNA]</scope>
    <source>
        <strain evidence="2">DSM 8271 / FlGlyR</strain>
    </source>
</reference>
<reference evidence="2" key="2">
    <citation type="submission" date="2011-02" db="EMBL/GenBank/DDBJ databases">
        <title>The complete genome of Syntrophobotulus glycolicus DSM 8271.</title>
        <authorList>
            <person name="Lucas S."/>
            <person name="Copeland A."/>
            <person name="Lapidus A."/>
            <person name="Bruce D."/>
            <person name="Goodwin L."/>
            <person name="Pitluck S."/>
            <person name="Kyrpides N."/>
            <person name="Mavromatis K."/>
            <person name="Pagani I."/>
            <person name="Ivanova N."/>
            <person name="Mikhailova N."/>
            <person name="Chertkov O."/>
            <person name="Held B."/>
            <person name="Detter J.C."/>
            <person name="Tapia R."/>
            <person name="Han C."/>
            <person name="Land M."/>
            <person name="Hauser L."/>
            <person name="Markowitz V."/>
            <person name="Cheng J.-F."/>
            <person name="Hugenholtz P."/>
            <person name="Woyke T."/>
            <person name="Wu D."/>
            <person name="Spring S."/>
            <person name="Schroeder M."/>
            <person name="Brambilla E."/>
            <person name="Klenk H.-P."/>
            <person name="Eisen J.A."/>
        </authorList>
    </citation>
    <scope>NUCLEOTIDE SEQUENCE [LARGE SCALE GENOMIC DNA]</scope>
    <source>
        <strain evidence="2">DSM 8271 / FlGlyR</strain>
    </source>
</reference>
<dbReference type="AlphaFoldDB" id="F0SUX0"/>
<sequence>MNEKTDQEGIRACAPDQMKLGSRLNIIADFIPSGSLLGDIGTDHAYLPVYLLQKGRIEKAIGVDIHKGPFLSAKKTVSQYQLDDRIEIRFGDGLKPLIPGEVNTLSIAGMGGATVLKILQSKPEVLAKVKDLILQPQGMEANVRRELIAQGWRIVEEALVEEEDQIYRIIHFNRLKGIGFEEVREIIKTWEDRLKHSLDDQQDKKILSGFVWMYGPLIMEKREALLKGLIADDLNNILRIAGQMQKTGREEARQKMDRLLKERKILEVMQAWLFQSD</sequence>
<dbReference type="STRING" id="645991.Sgly_2399"/>
<dbReference type="Gene3D" id="3.40.50.150">
    <property type="entry name" value="Vaccinia Virus protein VP39"/>
    <property type="match status" value="1"/>
</dbReference>
<name>F0SUX0_SYNGF</name>
<dbReference type="PANTHER" id="PTHR38451">
    <property type="entry name" value="TRNA (ADENINE(22)-N(1))-METHYLTRANSFERASE"/>
    <property type="match status" value="1"/>
</dbReference>
<dbReference type="InterPro" id="IPR029063">
    <property type="entry name" value="SAM-dependent_MTases_sf"/>
</dbReference>
<evidence type="ECO:0000313" key="1">
    <source>
        <dbReference type="EMBL" id="ADY56686.1"/>
    </source>
</evidence>
<protein>
    <recommendedName>
        <fullName evidence="3">SAM-dependent methyltransferase</fullName>
    </recommendedName>
</protein>
<evidence type="ECO:0000313" key="2">
    <source>
        <dbReference type="Proteomes" id="UP000007488"/>
    </source>
</evidence>
<dbReference type="GO" id="GO:0160105">
    <property type="term" value="F:tRNA (adenine(22)-N1)-methyltransferase activity"/>
    <property type="evidence" value="ECO:0007669"/>
    <property type="project" value="InterPro"/>
</dbReference>
<dbReference type="PIRSF" id="PIRSF018637">
    <property type="entry name" value="TrmK"/>
    <property type="match status" value="1"/>
</dbReference>
<evidence type="ECO:0008006" key="3">
    <source>
        <dbReference type="Google" id="ProtNLM"/>
    </source>
</evidence>
<gene>
    <name evidence="1" type="ordered locus">Sgly_2399</name>
</gene>
<accession>F0SUX0</accession>
<dbReference type="EMBL" id="CP002547">
    <property type="protein sequence ID" value="ADY56686.1"/>
    <property type="molecule type" value="Genomic_DNA"/>
</dbReference>
<proteinExistence type="predicted"/>
<dbReference type="HOGENOM" id="CLU_071037_1_0_9"/>
<dbReference type="InterPro" id="IPR006901">
    <property type="entry name" value="TrmK"/>
</dbReference>
<organism evidence="1 2">
    <name type="scientific">Syntrophobotulus glycolicus (strain DSM 8271 / FlGlyR)</name>
    <dbReference type="NCBI Taxonomy" id="645991"/>
    <lineage>
        <taxon>Bacteria</taxon>
        <taxon>Bacillati</taxon>
        <taxon>Bacillota</taxon>
        <taxon>Clostridia</taxon>
        <taxon>Eubacteriales</taxon>
        <taxon>Desulfitobacteriaceae</taxon>
        <taxon>Syntrophobotulus</taxon>
    </lineage>
</organism>
<dbReference type="SUPFAM" id="SSF53335">
    <property type="entry name" value="S-adenosyl-L-methionine-dependent methyltransferases"/>
    <property type="match status" value="1"/>
</dbReference>
<dbReference type="PANTHER" id="PTHR38451:SF1">
    <property type="entry name" value="TRNA (ADENINE(22)-N(1))-METHYLTRANSFERASE"/>
    <property type="match status" value="1"/>
</dbReference>
<keyword evidence="2" id="KW-1185">Reference proteome</keyword>